<organism evidence="3 4">
    <name type="scientific">Acuticoccus sediminis</name>
    <dbReference type="NCBI Taxonomy" id="2184697"/>
    <lineage>
        <taxon>Bacteria</taxon>
        <taxon>Pseudomonadati</taxon>
        <taxon>Pseudomonadota</taxon>
        <taxon>Alphaproteobacteria</taxon>
        <taxon>Hyphomicrobiales</taxon>
        <taxon>Amorphaceae</taxon>
        <taxon>Acuticoccus</taxon>
    </lineage>
</organism>
<dbReference type="Proteomes" id="UP000249590">
    <property type="component" value="Unassembled WGS sequence"/>
</dbReference>
<dbReference type="InterPro" id="IPR002347">
    <property type="entry name" value="SDR_fam"/>
</dbReference>
<dbReference type="AlphaFoldDB" id="A0A8B2NGW4"/>
<gene>
    <name evidence="3" type="ORF">DLJ53_27120</name>
</gene>
<protein>
    <submittedName>
        <fullName evidence="3">Short-chain dehydrogenase</fullName>
    </submittedName>
</protein>
<dbReference type="PRINTS" id="PR00081">
    <property type="entry name" value="GDHRDH"/>
</dbReference>
<name>A0A8B2NGW4_9HYPH</name>
<evidence type="ECO:0000313" key="4">
    <source>
        <dbReference type="Proteomes" id="UP000249590"/>
    </source>
</evidence>
<accession>A0A8B2NGW4</accession>
<dbReference type="Pfam" id="PF13561">
    <property type="entry name" value="adh_short_C2"/>
    <property type="match status" value="1"/>
</dbReference>
<dbReference type="RefSeq" id="WP_111351231.1">
    <property type="nucleotide sequence ID" value="NZ_QHHQ01000007.1"/>
</dbReference>
<evidence type="ECO:0000256" key="1">
    <source>
        <dbReference type="ARBA" id="ARBA00006484"/>
    </source>
</evidence>
<dbReference type="CDD" id="cd05233">
    <property type="entry name" value="SDR_c"/>
    <property type="match status" value="1"/>
</dbReference>
<dbReference type="SUPFAM" id="SSF51735">
    <property type="entry name" value="NAD(P)-binding Rossmann-fold domains"/>
    <property type="match status" value="1"/>
</dbReference>
<keyword evidence="4" id="KW-1185">Reference proteome</keyword>
<dbReference type="Gene3D" id="3.40.50.720">
    <property type="entry name" value="NAD(P)-binding Rossmann-like Domain"/>
    <property type="match status" value="1"/>
</dbReference>
<proteinExistence type="inferred from homology"/>
<dbReference type="InterPro" id="IPR036291">
    <property type="entry name" value="NAD(P)-bd_dom_sf"/>
</dbReference>
<evidence type="ECO:0000313" key="3">
    <source>
        <dbReference type="EMBL" id="RAH98371.1"/>
    </source>
</evidence>
<evidence type="ECO:0000256" key="2">
    <source>
        <dbReference type="ARBA" id="ARBA00023002"/>
    </source>
</evidence>
<sequence length="259" mass="26252">MADATDGEAPLVIVTGGLSGIGSATAAVLAGRGFRPVVFDIAGGAPDGTAWTVWPDPVDVSDEDAVEAAVAAVEERHGPVAGLVNAAGILGRMHPPERLKMKDWDREMAVDLRGTFVMCRAVGPRMAARGGGSIVNIASVVGSSSAPVHGYAPAKAAVISLTATLAAEWGPKGVRVNAVSPGFTRTPALEAGLQHGVLVADDLIRGAALQRLVEPGEIGRVVAWLLGPDSSAVTGVNIPVDAGFLAGITWQAYGGLRTG</sequence>
<dbReference type="OrthoDB" id="9803628at2"/>
<dbReference type="EMBL" id="QHHQ01000007">
    <property type="protein sequence ID" value="RAH98371.1"/>
    <property type="molecule type" value="Genomic_DNA"/>
</dbReference>
<dbReference type="PANTHER" id="PTHR42760">
    <property type="entry name" value="SHORT-CHAIN DEHYDROGENASES/REDUCTASES FAMILY MEMBER"/>
    <property type="match status" value="1"/>
</dbReference>
<dbReference type="GO" id="GO:0016616">
    <property type="term" value="F:oxidoreductase activity, acting on the CH-OH group of donors, NAD or NADP as acceptor"/>
    <property type="evidence" value="ECO:0007669"/>
    <property type="project" value="TreeGrafter"/>
</dbReference>
<dbReference type="PRINTS" id="PR00080">
    <property type="entry name" value="SDRFAMILY"/>
</dbReference>
<reference evidence="3 4" key="1">
    <citation type="submission" date="2018-05" db="EMBL/GenBank/DDBJ databases">
        <title>Acuticoccus sediminis sp. nov., isolated from deep-sea sediment of Indian Ocean.</title>
        <authorList>
            <person name="Liu X."/>
            <person name="Lai Q."/>
            <person name="Du Y."/>
            <person name="Sun F."/>
            <person name="Zhang X."/>
            <person name="Wang S."/>
            <person name="Shao Z."/>
        </authorList>
    </citation>
    <scope>NUCLEOTIDE SEQUENCE [LARGE SCALE GENOMIC DNA]</scope>
    <source>
        <strain evidence="3 4">PTG4-2</strain>
    </source>
</reference>
<comment type="similarity">
    <text evidence="1">Belongs to the short-chain dehydrogenases/reductases (SDR) family.</text>
</comment>
<dbReference type="FunFam" id="3.40.50.720:FF:000084">
    <property type="entry name" value="Short-chain dehydrogenase reductase"/>
    <property type="match status" value="1"/>
</dbReference>
<comment type="caution">
    <text evidence="3">The sequence shown here is derived from an EMBL/GenBank/DDBJ whole genome shotgun (WGS) entry which is preliminary data.</text>
</comment>
<dbReference type="PANTHER" id="PTHR42760:SF115">
    <property type="entry name" value="3-OXOACYL-[ACYL-CARRIER-PROTEIN] REDUCTASE FABG"/>
    <property type="match status" value="1"/>
</dbReference>
<keyword evidence="2" id="KW-0560">Oxidoreductase</keyword>